<comment type="caution">
    <text evidence="2">The sequence shown here is derived from an EMBL/GenBank/DDBJ whole genome shotgun (WGS) entry which is preliminary data.</text>
</comment>
<organism evidence="2 3">
    <name type="scientific">Ilex paraguariensis</name>
    <name type="common">yerba mate</name>
    <dbReference type="NCBI Taxonomy" id="185542"/>
    <lineage>
        <taxon>Eukaryota</taxon>
        <taxon>Viridiplantae</taxon>
        <taxon>Streptophyta</taxon>
        <taxon>Embryophyta</taxon>
        <taxon>Tracheophyta</taxon>
        <taxon>Spermatophyta</taxon>
        <taxon>Magnoliopsida</taxon>
        <taxon>eudicotyledons</taxon>
        <taxon>Gunneridae</taxon>
        <taxon>Pentapetalae</taxon>
        <taxon>asterids</taxon>
        <taxon>campanulids</taxon>
        <taxon>Aquifoliales</taxon>
        <taxon>Aquifoliaceae</taxon>
        <taxon>Ilex</taxon>
    </lineage>
</organism>
<name>A0ABC8RC23_9AQUA</name>
<dbReference type="EMBL" id="CAUOFW020001229">
    <property type="protein sequence ID" value="CAK9142499.1"/>
    <property type="molecule type" value="Genomic_DNA"/>
</dbReference>
<gene>
    <name evidence="2" type="ORF">ILEXP_LOCUS10182</name>
</gene>
<keyword evidence="3" id="KW-1185">Reference proteome</keyword>
<evidence type="ECO:0000313" key="3">
    <source>
        <dbReference type="Proteomes" id="UP001642360"/>
    </source>
</evidence>
<sequence>MPVLDLRTSEIESKFLHRYYLVVYNTGHHSLFIQCTEEVKRLKWAIGSVPVTLALAGLFLAFIEVLLLYATLAGVFVHICHAPFADH</sequence>
<protein>
    <submittedName>
        <fullName evidence="2">Uncharacterized protein</fullName>
    </submittedName>
</protein>
<proteinExistence type="predicted"/>
<feature type="transmembrane region" description="Helical" evidence="1">
    <location>
        <begin position="51"/>
        <end position="79"/>
    </location>
</feature>
<keyword evidence="1" id="KW-1133">Transmembrane helix</keyword>
<keyword evidence="1" id="KW-0472">Membrane</keyword>
<keyword evidence="1" id="KW-0812">Transmembrane</keyword>
<evidence type="ECO:0000256" key="1">
    <source>
        <dbReference type="SAM" id="Phobius"/>
    </source>
</evidence>
<dbReference type="AlphaFoldDB" id="A0ABC8RC23"/>
<accession>A0ABC8RC23</accession>
<evidence type="ECO:0000313" key="2">
    <source>
        <dbReference type="EMBL" id="CAK9142499.1"/>
    </source>
</evidence>
<reference evidence="2 3" key="1">
    <citation type="submission" date="2024-02" db="EMBL/GenBank/DDBJ databases">
        <authorList>
            <person name="Vignale AGUSTIN F."/>
            <person name="Sosa J E."/>
            <person name="Modenutti C."/>
        </authorList>
    </citation>
    <scope>NUCLEOTIDE SEQUENCE [LARGE SCALE GENOMIC DNA]</scope>
</reference>
<dbReference type="Proteomes" id="UP001642360">
    <property type="component" value="Unassembled WGS sequence"/>
</dbReference>